<dbReference type="SMART" id="SM00166">
    <property type="entry name" value="UBX"/>
    <property type="match status" value="1"/>
</dbReference>
<accession>A0A7R9G9M6</accession>
<dbReference type="PANTHER" id="PTHR23333:SF20">
    <property type="entry name" value="NSFL1 COFACTOR P47"/>
    <property type="match status" value="1"/>
</dbReference>
<dbReference type="InterPro" id="IPR012989">
    <property type="entry name" value="SEP_domain"/>
</dbReference>
<feature type="domain" description="SEP" evidence="3">
    <location>
        <begin position="116"/>
        <end position="181"/>
    </location>
</feature>
<protein>
    <recommendedName>
        <fullName evidence="6">NSFL1 cofactor p47</fullName>
    </recommendedName>
</protein>
<dbReference type="EMBL" id="OA882085">
    <property type="protein sequence ID" value="CAD7272620.1"/>
    <property type="molecule type" value="Genomic_DNA"/>
</dbReference>
<dbReference type="EMBL" id="CAJPEX010000048">
    <property type="protein sequence ID" value="CAG0912772.1"/>
    <property type="molecule type" value="Genomic_DNA"/>
</dbReference>
<dbReference type="GO" id="GO:0005634">
    <property type="term" value="C:nucleus"/>
    <property type="evidence" value="ECO:0007669"/>
    <property type="project" value="TreeGrafter"/>
</dbReference>
<feature type="region of interest" description="Disordered" evidence="1">
    <location>
        <begin position="1"/>
        <end position="41"/>
    </location>
</feature>
<organism evidence="4">
    <name type="scientific">Notodromas monacha</name>
    <dbReference type="NCBI Taxonomy" id="399045"/>
    <lineage>
        <taxon>Eukaryota</taxon>
        <taxon>Metazoa</taxon>
        <taxon>Ecdysozoa</taxon>
        <taxon>Arthropoda</taxon>
        <taxon>Crustacea</taxon>
        <taxon>Oligostraca</taxon>
        <taxon>Ostracoda</taxon>
        <taxon>Podocopa</taxon>
        <taxon>Podocopida</taxon>
        <taxon>Cypridocopina</taxon>
        <taxon>Cypridoidea</taxon>
        <taxon>Cyprididae</taxon>
        <taxon>Notodromas</taxon>
    </lineage>
</organism>
<gene>
    <name evidence="4" type="ORF">NMOB1V02_LOCUS545</name>
</gene>
<dbReference type="Gene3D" id="3.10.20.90">
    <property type="entry name" value="Phosphatidylinositol 3-kinase Catalytic Subunit, Chain A, domain 1"/>
    <property type="match status" value="1"/>
</dbReference>
<dbReference type="Pfam" id="PF08059">
    <property type="entry name" value="SEP"/>
    <property type="match status" value="1"/>
</dbReference>
<feature type="domain" description="UBX" evidence="2">
    <location>
        <begin position="231"/>
        <end position="308"/>
    </location>
</feature>
<dbReference type="GO" id="GO:0031468">
    <property type="term" value="P:nuclear membrane reassembly"/>
    <property type="evidence" value="ECO:0007669"/>
    <property type="project" value="TreeGrafter"/>
</dbReference>
<dbReference type="PROSITE" id="PS51399">
    <property type="entry name" value="SEP"/>
    <property type="match status" value="1"/>
</dbReference>
<dbReference type="GO" id="GO:0005829">
    <property type="term" value="C:cytosol"/>
    <property type="evidence" value="ECO:0007669"/>
    <property type="project" value="TreeGrafter"/>
</dbReference>
<dbReference type="InterPro" id="IPR036241">
    <property type="entry name" value="NSFL1C_SEP_dom_sf"/>
</dbReference>
<keyword evidence="5" id="KW-1185">Reference proteome</keyword>
<dbReference type="SUPFAM" id="SSF54236">
    <property type="entry name" value="Ubiquitin-like"/>
    <property type="match status" value="1"/>
</dbReference>
<evidence type="ECO:0000259" key="3">
    <source>
        <dbReference type="PROSITE" id="PS51399"/>
    </source>
</evidence>
<evidence type="ECO:0008006" key="6">
    <source>
        <dbReference type="Google" id="ProtNLM"/>
    </source>
</evidence>
<reference evidence="4" key="1">
    <citation type="submission" date="2020-11" db="EMBL/GenBank/DDBJ databases">
        <authorList>
            <person name="Tran Van P."/>
        </authorList>
    </citation>
    <scope>NUCLEOTIDE SEQUENCE</scope>
</reference>
<dbReference type="GO" id="GO:0043130">
    <property type="term" value="F:ubiquitin binding"/>
    <property type="evidence" value="ECO:0007669"/>
    <property type="project" value="TreeGrafter"/>
</dbReference>
<sequence length="311" mass="34318">MAAPGAPPHDDSSSDDEGQAFYVGGSDHSGQQVLGPKKKKNGVSVVDRVFSNVRPHAEQAEPGRANASKRPLYFTGTGHRLGENAEESSDIYSFEPVVRNLFICVEIPAADRPPSPRDFSLLMWDNGFSIDDGPLRPYEEAENRRFLEHVERGQIPPELIQMARGGEVTVSMEDKRGETYKTAKAPLRTFVGEGRTLGSISPTTVGATAVCTEPDRKANEELAKKELKVNSTEPTTNIQLRLADGSRLVAQFNHTHTVRDVRMFVVRARPQYEIVPFLLMTSFPSQELTNEMATLSELNLLNAVIIQRVTG</sequence>
<dbReference type="GO" id="GO:0061025">
    <property type="term" value="P:membrane fusion"/>
    <property type="evidence" value="ECO:0007669"/>
    <property type="project" value="TreeGrafter"/>
</dbReference>
<evidence type="ECO:0000313" key="5">
    <source>
        <dbReference type="Proteomes" id="UP000678499"/>
    </source>
</evidence>
<dbReference type="OrthoDB" id="25887at2759"/>
<dbReference type="Pfam" id="PF00789">
    <property type="entry name" value="UBX"/>
    <property type="match status" value="1"/>
</dbReference>
<evidence type="ECO:0000313" key="4">
    <source>
        <dbReference type="EMBL" id="CAD7272620.1"/>
    </source>
</evidence>
<dbReference type="GO" id="GO:0000045">
    <property type="term" value="P:autophagosome assembly"/>
    <property type="evidence" value="ECO:0007669"/>
    <property type="project" value="TreeGrafter"/>
</dbReference>
<dbReference type="PROSITE" id="PS50033">
    <property type="entry name" value="UBX"/>
    <property type="match status" value="1"/>
</dbReference>
<dbReference type="Proteomes" id="UP000678499">
    <property type="component" value="Unassembled WGS sequence"/>
</dbReference>
<dbReference type="GO" id="GO:0043161">
    <property type="term" value="P:proteasome-mediated ubiquitin-dependent protein catabolic process"/>
    <property type="evidence" value="ECO:0007669"/>
    <property type="project" value="TreeGrafter"/>
</dbReference>
<dbReference type="PANTHER" id="PTHR23333">
    <property type="entry name" value="UBX DOMAIN CONTAINING PROTEIN"/>
    <property type="match status" value="1"/>
</dbReference>
<dbReference type="GO" id="GO:0007030">
    <property type="term" value="P:Golgi organization"/>
    <property type="evidence" value="ECO:0007669"/>
    <property type="project" value="TreeGrafter"/>
</dbReference>
<dbReference type="InterPro" id="IPR029071">
    <property type="entry name" value="Ubiquitin-like_domsf"/>
</dbReference>
<dbReference type="SMART" id="SM00553">
    <property type="entry name" value="SEP"/>
    <property type="match status" value="1"/>
</dbReference>
<evidence type="ECO:0000259" key="2">
    <source>
        <dbReference type="PROSITE" id="PS50033"/>
    </source>
</evidence>
<evidence type="ECO:0000256" key="1">
    <source>
        <dbReference type="SAM" id="MobiDB-lite"/>
    </source>
</evidence>
<dbReference type="InterPro" id="IPR001012">
    <property type="entry name" value="UBX_dom"/>
</dbReference>
<proteinExistence type="predicted"/>
<name>A0A7R9G9M6_9CRUS</name>
<dbReference type="Gene3D" id="3.30.420.210">
    <property type="entry name" value="SEP domain"/>
    <property type="match status" value="1"/>
</dbReference>
<dbReference type="AlphaFoldDB" id="A0A7R9G9M6"/>
<dbReference type="SUPFAM" id="SSF102848">
    <property type="entry name" value="NSFL1 (p97 ATPase) cofactor p47, SEP domain"/>
    <property type="match status" value="1"/>
</dbReference>